<dbReference type="PRINTS" id="PR00190">
    <property type="entry name" value="ACTIN"/>
</dbReference>
<dbReference type="SMART" id="SM00268">
    <property type="entry name" value="ACTIN"/>
    <property type="match status" value="1"/>
</dbReference>
<name>A0AAW2ZH14_9EUKA</name>
<evidence type="ECO:0008006" key="4">
    <source>
        <dbReference type="Google" id="ProtNLM"/>
    </source>
</evidence>
<proteinExistence type="inferred from homology"/>
<protein>
    <recommendedName>
        <fullName evidence="4">Actin</fullName>
    </recommendedName>
</protein>
<dbReference type="SUPFAM" id="SSF53067">
    <property type="entry name" value="Actin-like ATPase domain"/>
    <property type="match status" value="2"/>
</dbReference>
<dbReference type="PANTHER" id="PTHR11937">
    <property type="entry name" value="ACTIN"/>
    <property type="match status" value="1"/>
</dbReference>
<dbReference type="InterPro" id="IPR004000">
    <property type="entry name" value="Actin"/>
</dbReference>
<organism evidence="2 3">
    <name type="scientific">Acrasis kona</name>
    <dbReference type="NCBI Taxonomy" id="1008807"/>
    <lineage>
        <taxon>Eukaryota</taxon>
        <taxon>Discoba</taxon>
        <taxon>Heterolobosea</taxon>
        <taxon>Tetramitia</taxon>
        <taxon>Eutetramitia</taxon>
        <taxon>Acrasidae</taxon>
        <taxon>Acrasis</taxon>
    </lineage>
</organism>
<comment type="similarity">
    <text evidence="1">Belongs to the actin family.</text>
</comment>
<gene>
    <name evidence="2" type="ORF">AKO1_015863</name>
</gene>
<sequence length="365" mass="40629">MNAVLDVGSYTIKGIGVDQQTPQRTLVGYAQDGEIFTGNVVVGLNDLLNVVQPVEKGRINDWDAMECIYKQYLNDLLRTDPTQTDAVTNKSLIMVDRPFNGIKSDNVRSLDLIYNVCGDDLDKVMFVNSALLSLYSVSRTSGIAIEVGHSCTTIVPVHENAVMSEACKTLPIGGQHLSKLIQNSHLNSSIGTEECFNILRSMCHFKLDFVAPSPGYMLSYELPDGQTLFLGEECFLVPEVLFRPNILTSRERLLLGIYKDEALDGIVEMVSKVAERYKCASDDASPVCVLYGGTSLIENTHTRLLLDLDESLPGIRLRTEPERDMLPSIGGCIISEFLQNESSYWVTRKDFEEYGPHILYRRGVL</sequence>
<evidence type="ECO:0000313" key="2">
    <source>
        <dbReference type="EMBL" id="KAL0488705.1"/>
    </source>
</evidence>
<dbReference type="Pfam" id="PF00022">
    <property type="entry name" value="Actin"/>
    <property type="match status" value="2"/>
</dbReference>
<evidence type="ECO:0000256" key="1">
    <source>
        <dbReference type="RuleBase" id="RU000487"/>
    </source>
</evidence>
<dbReference type="Gene3D" id="3.90.640.10">
    <property type="entry name" value="Actin, Chain A, domain 4"/>
    <property type="match status" value="1"/>
</dbReference>
<dbReference type="EMBL" id="JAOPGA020001462">
    <property type="protein sequence ID" value="KAL0488705.1"/>
    <property type="molecule type" value="Genomic_DNA"/>
</dbReference>
<accession>A0AAW2ZH14</accession>
<evidence type="ECO:0000313" key="3">
    <source>
        <dbReference type="Proteomes" id="UP001431209"/>
    </source>
</evidence>
<dbReference type="InterPro" id="IPR043129">
    <property type="entry name" value="ATPase_NBD"/>
</dbReference>
<keyword evidence="3" id="KW-1185">Reference proteome</keyword>
<dbReference type="AlphaFoldDB" id="A0AAW2ZH14"/>
<dbReference type="Gene3D" id="3.30.420.40">
    <property type="match status" value="2"/>
</dbReference>
<reference evidence="2 3" key="1">
    <citation type="submission" date="2024-03" db="EMBL/GenBank/DDBJ databases">
        <title>The Acrasis kona genome and developmental transcriptomes reveal deep origins of eukaryotic multicellular pathways.</title>
        <authorList>
            <person name="Sheikh S."/>
            <person name="Fu C.-J."/>
            <person name="Brown M.W."/>
            <person name="Baldauf S.L."/>
        </authorList>
    </citation>
    <scope>NUCLEOTIDE SEQUENCE [LARGE SCALE GENOMIC DNA]</scope>
    <source>
        <strain evidence="2 3">ATCC MYA-3509</strain>
    </source>
</reference>
<comment type="caution">
    <text evidence="2">The sequence shown here is derived from an EMBL/GenBank/DDBJ whole genome shotgun (WGS) entry which is preliminary data.</text>
</comment>
<dbReference type="Proteomes" id="UP001431209">
    <property type="component" value="Unassembled WGS sequence"/>
</dbReference>